<dbReference type="Gene3D" id="2.80.10.50">
    <property type="match status" value="3"/>
</dbReference>
<dbReference type="PANTHER" id="PTHR31084:SF3">
    <property type="entry name" value="ALPHA-FUCOSIDASE A"/>
    <property type="match status" value="1"/>
</dbReference>
<protein>
    <submittedName>
        <fullName evidence="2">Glycoside hydrolase family 95 protein</fullName>
    </submittedName>
</protein>
<dbReference type="SMART" id="SM00458">
    <property type="entry name" value="RICIN"/>
    <property type="match status" value="1"/>
</dbReference>
<dbReference type="RefSeq" id="WP_141633530.1">
    <property type="nucleotide sequence ID" value="NZ_VIGB01000003.1"/>
</dbReference>
<evidence type="ECO:0000313" key="3">
    <source>
        <dbReference type="Proteomes" id="UP000319103"/>
    </source>
</evidence>
<dbReference type="EMBL" id="VIGB01000003">
    <property type="protein sequence ID" value="TQF02840.1"/>
    <property type="molecule type" value="Genomic_DNA"/>
</dbReference>
<dbReference type="Pfam" id="PF22124">
    <property type="entry name" value="Glyco_hydro_95_cat"/>
    <property type="match status" value="1"/>
</dbReference>
<dbReference type="InterPro" id="IPR006311">
    <property type="entry name" value="TAT_signal"/>
</dbReference>
<evidence type="ECO:0000259" key="1">
    <source>
        <dbReference type="SMART" id="SM00458"/>
    </source>
</evidence>
<dbReference type="AlphaFoldDB" id="A0A540W1E1"/>
<dbReference type="Pfam" id="PF21307">
    <property type="entry name" value="Glyco_hydro_95_C"/>
    <property type="match status" value="1"/>
</dbReference>
<reference evidence="2 3" key="1">
    <citation type="submission" date="2019-06" db="EMBL/GenBank/DDBJ databases">
        <title>Description of Kitasatospora acidophila sp. nov. isolated from pine grove soil, and reclassification of Streptomyces novaecaesareae to Kitasatospora novaeceasareae comb. nov.</title>
        <authorList>
            <person name="Kim M.J."/>
        </authorList>
    </citation>
    <scope>NUCLEOTIDE SEQUENCE [LARGE SCALE GENOMIC DNA]</scope>
    <source>
        <strain evidence="2 3">MMS16-CNU292</strain>
    </source>
</reference>
<dbReference type="InterPro" id="IPR027414">
    <property type="entry name" value="GH95_N_dom"/>
</dbReference>
<dbReference type="SUPFAM" id="SSF48208">
    <property type="entry name" value="Six-hairpin glycosidases"/>
    <property type="match status" value="1"/>
</dbReference>
<dbReference type="PROSITE" id="PS51318">
    <property type="entry name" value="TAT"/>
    <property type="match status" value="1"/>
</dbReference>
<dbReference type="GO" id="GO:0004560">
    <property type="term" value="F:alpha-L-fucosidase activity"/>
    <property type="evidence" value="ECO:0007669"/>
    <property type="project" value="TreeGrafter"/>
</dbReference>
<dbReference type="Proteomes" id="UP000319103">
    <property type="component" value="Unassembled WGS sequence"/>
</dbReference>
<dbReference type="Pfam" id="PF14498">
    <property type="entry name" value="Glyco_hyd_65N_2"/>
    <property type="match status" value="2"/>
</dbReference>
<proteinExistence type="predicted"/>
<dbReference type="SUPFAM" id="SSF50370">
    <property type="entry name" value="Ricin B-like lectins"/>
    <property type="match status" value="1"/>
</dbReference>
<sequence length="935" mass="98101">MSQPHPSRRSLLRGAAALGALQAVPALPTFTPRAAAATPSTAKALGPVPAEQATVLWYTSPGTESALMATGLPVGNGRIGALLTGDPGHEAYYVTDVTFWEGTANASLDSGGQFPYAATDFGTQQLLAKAYLSVPAHSGSAVSGYRRQLDLSNGLASVSYQVGGVSYRRDVWASHPDDVIVIHLSQSGGGSYTGTLSLNGTHSERTTVNAGSARASFTGKLANGLAYAALVQATGTGGVISASKSAVTFTNCTDVLLVISGGTDYSPTAAGFMDSTIAPATVAANQVSRAVGLGASALLANHLADYQPLQQAMTLNLGPSTAAQRALPTDQRLTAAAASGAAPDPELHAAYVQFGRYLMISGSRTSLPINLQGPWQLDNSPDWMSDYHTDINVQMVYWLPDRAGLSSCYQAFADYCVNQQPQWEEHTRALFNSSANGFRNSSGLIAGWTIAFSLNIYGGLGWWWHPAGNAWLCNELYTHYEYSQDAAYLAKIYPLLKGACQFWEARLVTTTYTDAAGVSHTVLVDDADWSPEHGPTNAIGITYAQEQVWQLFGNYQAAAATLGQDAAYAATIGGLRSRLYLPQVSDVTGWLEEWMTPQDLDTSDITHRHLSPLAGLFPGDRITADQSPAELLTGVTNLLTARGMTSYGWGVAWRSICWSRLKNPANAYQCFVNGLTPSVNGSTGTAGNFLDIYGGQVFQIDANMGLPAAVIEMLVYCRPGLLQLLPALPSAWSASGSVSGVGVRGGFTVDLAWSAGQVTSFTLHNIGPASATTTVASGAWSRQVTLPPGQSATFDSFVLVNRGSGKAIDDPAASGAAGTGLIQYSRGGGANQSWTLQPAGPGVFTLVNRASGLAMDVFGGSTSDGAAIIQWTPTGETNQQWTLKDVGDGYVNLVSVRSQKVVGVVGSSPADLVGLEQETGTGAANQQWQLILAWA</sequence>
<dbReference type="GO" id="GO:0005975">
    <property type="term" value="P:carbohydrate metabolic process"/>
    <property type="evidence" value="ECO:0007669"/>
    <property type="project" value="InterPro"/>
</dbReference>
<dbReference type="InterPro" id="IPR008928">
    <property type="entry name" value="6-hairpin_glycosidase_sf"/>
</dbReference>
<dbReference type="Pfam" id="PF14200">
    <property type="entry name" value="RicinB_lectin_2"/>
    <property type="match status" value="2"/>
</dbReference>
<dbReference type="InterPro" id="IPR054363">
    <property type="entry name" value="GH95_cat"/>
</dbReference>
<evidence type="ECO:0000313" key="2">
    <source>
        <dbReference type="EMBL" id="TQF02840.1"/>
    </source>
</evidence>
<dbReference type="PROSITE" id="PS50231">
    <property type="entry name" value="RICIN_B_LECTIN"/>
    <property type="match status" value="1"/>
</dbReference>
<dbReference type="InterPro" id="IPR049053">
    <property type="entry name" value="AFCA-like_C"/>
</dbReference>
<keyword evidence="2" id="KW-0378">Hydrolase</keyword>
<dbReference type="Gene3D" id="1.50.10.10">
    <property type="match status" value="1"/>
</dbReference>
<organism evidence="2 3">
    <name type="scientific">Kitasatospora acidiphila</name>
    <dbReference type="NCBI Taxonomy" id="2567942"/>
    <lineage>
        <taxon>Bacteria</taxon>
        <taxon>Bacillati</taxon>
        <taxon>Actinomycetota</taxon>
        <taxon>Actinomycetes</taxon>
        <taxon>Kitasatosporales</taxon>
        <taxon>Streptomycetaceae</taxon>
        <taxon>Kitasatospora</taxon>
    </lineage>
</organism>
<feature type="domain" description="Ricin B lectin" evidence="1">
    <location>
        <begin position="794"/>
        <end position="931"/>
    </location>
</feature>
<accession>A0A540W1E1</accession>
<dbReference type="PANTHER" id="PTHR31084">
    <property type="entry name" value="ALPHA-L-FUCOSIDASE 2"/>
    <property type="match status" value="1"/>
</dbReference>
<dbReference type="InterPro" id="IPR012341">
    <property type="entry name" value="6hp_glycosidase-like_sf"/>
</dbReference>
<keyword evidence="3" id="KW-1185">Reference proteome</keyword>
<dbReference type="InterPro" id="IPR035992">
    <property type="entry name" value="Ricin_B-like_lectins"/>
</dbReference>
<dbReference type="OrthoDB" id="9802600at2"/>
<name>A0A540W1E1_9ACTN</name>
<comment type="caution">
    <text evidence="2">The sequence shown here is derived from an EMBL/GenBank/DDBJ whole genome shotgun (WGS) entry which is preliminary data.</text>
</comment>
<dbReference type="InterPro" id="IPR000772">
    <property type="entry name" value="Ricin_B_lectin"/>
</dbReference>
<gene>
    <name evidence="2" type="ORF">E6W39_11930</name>
</gene>